<dbReference type="AlphaFoldDB" id="A0A4R2U4I4"/>
<evidence type="ECO:0000313" key="1">
    <source>
        <dbReference type="EMBL" id="TCQ02593.1"/>
    </source>
</evidence>
<organism evidence="1 2">
    <name type="scientific">Serpentinicella alkaliphila</name>
    <dbReference type="NCBI Taxonomy" id="1734049"/>
    <lineage>
        <taxon>Bacteria</taxon>
        <taxon>Bacillati</taxon>
        <taxon>Bacillota</taxon>
        <taxon>Clostridia</taxon>
        <taxon>Peptostreptococcales</taxon>
        <taxon>Natronincolaceae</taxon>
        <taxon>Serpentinicella</taxon>
    </lineage>
</organism>
<sequence>MDRLYYKVYGSLIGAAIGDAMGRPVETYHYEEISKEYGWIDNLLHASEGVNHL</sequence>
<evidence type="ECO:0000313" key="2">
    <source>
        <dbReference type="Proteomes" id="UP000295504"/>
    </source>
</evidence>
<dbReference type="Proteomes" id="UP000295504">
    <property type="component" value="Unassembled WGS sequence"/>
</dbReference>
<dbReference type="EMBL" id="SLYC01000014">
    <property type="protein sequence ID" value="TCQ02593.1"/>
    <property type="molecule type" value="Genomic_DNA"/>
</dbReference>
<dbReference type="RefSeq" id="WP_132848322.1">
    <property type="nucleotide sequence ID" value="NZ_CP058648.1"/>
</dbReference>
<protein>
    <submittedName>
        <fullName evidence="1">ADP-ribosylglycohydrolase</fullName>
    </submittedName>
</protein>
<dbReference type="OrthoDB" id="9761704at2"/>
<keyword evidence="2" id="KW-1185">Reference proteome</keyword>
<gene>
    <name evidence="1" type="ORF">EDD79_10147</name>
</gene>
<dbReference type="Gene3D" id="1.10.4080.10">
    <property type="entry name" value="ADP-ribosylation/Crystallin J1"/>
    <property type="match status" value="1"/>
</dbReference>
<dbReference type="GO" id="GO:0016787">
    <property type="term" value="F:hydrolase activity"/>
    <property type="evidence" value="ECO:0007669"/>
    <property type="project" value="UniProtKB-KW"/>
</dbReference>
<dbReference type="Pfam" id="PF03747">
    <property type="entry name" value="ADP_ribosyl_GH"/>
    <property type="match status" value="1"/>
</dbReference>
<dbReference type="SUPFAM" id="SSF101478">
    <property type="entry name" value="ADP-ribosylglycohydrolase"/>
    <property type="match status" value="1"/>
</dbReference>
<dbReference type="InterPro" id="IPR036705">
    <property type="entry name" value="Ribosyl_crysJ1_sf"/>
</dbReference>
<reference evidence="1 2" key="1">
    <citation type="submission" date="2019-03" db="EMBL/GenBank/DDBJ databases">
        <title>Genomic Encyclopedia of Type Strains, Phase IV (KMG-IV): sequencing the most valuable type-strain genomes for metagenomic binning, comparative biology and taxonomic classification.</title>
        <authorList>
            <person name="Goeker M."/>
        </authorList>
    </citation>
    <scope>NUCLEOTIDE SEQUENCE [LARGE SCALE GENOMIC DNA]</scope>
    <source>
        <strain evidence="1 2">DSM 100013</strain>
    </source>
</reference>
<dbReference type="InterPro" id="IPR005502">
    <property type="entry name" value="Ribosyl_crysJ1"/>
</dbReference>
<proteinExistence type="predicted"/>
<keyword evidence="1" id="KW-0378">Hydrolase</keyword>
<comment type="caution">
    <text evidence="1">The sequence shown here is derived from an EMBL/GenBank/DDBJ whole genome shotgun (WGS) entry which is preliminary data.</text>
</comment>
<accession>A0A4R2U4I4</accession>
<name>A0A4R2U4I4_9FIRM</name>